<protein>
    <submittedName>
        <fullName evidence="2">McrB-related protein</fullName>
    </submittedName>
</protein>
<dbReference type="SUPFAM" id="SSF52540">
    <property type="entry name" value="P-loop containing nucleoside triphosphate hydrolases"/>
    <property type="match status" value="1"/>
</dbReference>
<dbReference type="GO" id="GO:0016887">
    <property type="term" value="F:ATP hydrolysis activity"/>
    <property type="evidence" value="ECO:0007669"/>
    <property type="project" value="InterPro"/>
</dbReference>
<evidence type="ECO:0000259" key="1">
    <source>
        <dbReference type="Pfam" id="PF07728"/>
    </source>
</evidence>
<sequence>MLNSFEIYLALNELGYQLEAGKFEPSYASEHALGNGKYLYVKRGRDGVVNESPLVLAPETLTLKAEIDRIAGIHCLWEKVKSTSYRRYPKDNGTSQYGFAADVESIEALQALVALLGGQPSITPQPGLKRDDKNKEQSFMYPLNQILFGPPGTGKTYSTTEMAVKIADDTWYQQAIREHHGNRLRELVKERYRALVEKQRIMFTTFHQSFSYEDFIEGIRATTDEKSGTLRYEVVDGIFKQLCLNAEVKTRGSSTQSLSLNGRRIWKMSLGNTLDGEDYIFDECLVNNYILLGWGDNLDFSGCTTAADVRLRIDGASDSLVERSEYMLTAVNMFKNIMKNGDLVIISDGNHKFRAIAEIAGDYQYLPNDERVGYHQMRKVNWLRTYSPSLPKEQLFLKALSQMTLYELRDTSIDREKLSQLLAPVETTDNQALPHVLIIDEINRGNIARIFGELITLLEPDKRSGAEDARTLMLPYSKQLFSVPRNVYVIGTMNTADKSLIQMDLALRRRFSFTEMPAQPELLAGVTAFGIDAAQLLTRINQRIEALLDSEHMIGHAYFMPLKKLENSADREACLASIFQNKIIPLLREYFFDDYERIGWVLNDSVKAKEYRFILLQQSAQLPSFSALFPKDIADSLSDRRFRINKHAFKSAEAYQGIVA</sequence>
<accession>A0A0H3FQB3</accession>
<name>A0A0H3FQB3_KLEAK</name>
<dbReference type="OrthoDB" id="9781481at2"/>
<dbReference type="InterPro" id="IPR052934">
    <property type="entry name" value="Methyl-DNA_Rec/Restrict_Enz"/>
</dbReference>
<dbReference type="RefSeq" id="WP_015704237.1">
    <property type="nucleotide sequence ID" value="NC_015663.1"/>
</dbReference>
<dbReference type="REBASE" id="36539">
    <property type="entry name" value="Eae2190McrBCP"/>
</dbReference>
<keyword evidence="3" id="KW-1185">Reference proteome</keyword>
<dbReference type="eggNOG" id="COG1401">
    <property type="taxonomic scope" value="Bacteria"/>
</dbReference>
<dbReference type="eggNOG" id="COG4127">
    <property type="taxonomic scope" value="Bacteria"/>
</dbReference>
<proteinExistence type="predicted"/>
<gene>
    <name evidence="2" type="ordered locus">EAE_09930</name>
</gene>
<dbReference type="Proteomes" id="UP000008881">
    <property type="component" value="Chromosome"/>
</dbReference>
<reference evidence="2 3" key="1">
    <citation type="journal article" date="2012" name="J. Bacteriol.">
        <title>Complete genome sequence of Enterobacter aerogenes KCTC 2190.</title>
        <authorList>
            <person name="Shin S.H."/>
            <person name="Kim S."/>
            <person name="Kim J.Y."/>
            <person name="Lee S."/>
            <person name="Um Y."/>
            <person name="Oh M.K."/>
            <person name="Kim Y.R."/>
            <person name="Lee J."/>
            <person name="Yang K.S."/>
        </authorList>
    </citation>
    <scope>NUCLEOTIDE SEQUENCE [LARGE SCALE GENOMIC DNA]</scope>
    <source>
        <strain evidence="2 3">KCTC 2190</strain>
    </source>
</reference>
<evidence type="ECO:0000313" key="3">
    <source>
        <dbReference type="Proteomes" id="UP000008881"/>
    </source>
</evidence>
<evidence type="ECO:0000313" key="2">
    <source>
        <dbReference type="EMBL" id="AEG96902.1"/>
    </source>
</evidence>
<dbReference type="InterPro" id="IPR011704">
    <property type="entry name" value="ATPase_dyneun-rel_AAA"/>
</dbReference>
<dbReference type="KEGG" id="eae:EAE_09930"/>
<dbReference type="HOGENOM" id="CLU_008747_6_2_6"/>
<dbReference type="PANTHER" id="PTHR37291:SF1">
    <property type="entry name" value="TYPE IV METHYL-DIRECTED RESTRICTION ENZYME ECOKMCRB SUBUNIT"/>
    <property type="match status" value="1"/>
</dbReference>
<dbReference type="Pfam" id="PF07728">
    <property type="entry name" value="AAA_5"/>
    <property type="match status" value="1"/>
</dbReference>
<organism evidence="2 3">
    <name type="scientific">Klebsiella aerogenes (strain ATCC 13048 / DSM 30053 / CCUG 1429 / JCM 1235 / KCTC 2190 / NBRC 13534 / NCIMB 10102 / NCTC 10006 / CDC 819-56)</name>
    <name type="common">Enterobacter aerogenes</name>
    <dbReference type="NCBI Taxonomy" id="1028307"/>
    <lineage>
        <taxon>Bacteria</taxon>
        <taxon>Pseudomonadati</taxon>
        <taxon>Pseudomonadota</taxon>
        <taxon>Gammaproteobacteria</taxon>
        <taxon>Enterobacterales</taxon>
        <taxon>Enterobacteriaceae</taxon>
        <taxon>Klebsiella/Raoultella group</taxon>
        <taxon>Klebsiella</taxon>
    </lineage>
</organism>
<dbReference type="InterPro" id="IPR027417">
    <property type="entry name" value="P-loop_NTPase"/>
</dbReference>
<dbReference type="GO" id="GO:0005524">
    <property type="term" value="F:ATP binding"/>
    <property type="evidence" value="ECO:0007669"/>
    <property type="project" value="InterPro"/>
</dbReference>
<dbReference type="GeneID" id="93310162"/>
<dbReference type="PATRIC" id="fig|1028307.3.peg.1977"/>
<feature type="domain" description="ATPase dynein-related AAA" evidence="1">
    <location>
        <begin position="433"/>
        <end position="511"/>
    </location>
</feature>
<dbReference type="AlphaFoldDB" id="A0A0H3FQB3"/>
<dbReference type="PANTHER" id="PTHR37291">
    <property type="entry name" value="5-METHYLCYTOSINE-SPECIFIC RESTRICTION ENZYME B"/>
    <property type="match status" value="1"/>
</dbReference>
<dbReference type="EMBL" id="CP002824">
    <property type="protein sequence ID" value="AEG96902.1"/>
    <property type="molecule type" value="Genomic_DNA"/>
</dbReference>
<dbReference type="Gene3D" id="3.40.50.300">
    <property type="entry name" value="P-loop containing nucleotide triphosphate hydrolases"/>
    <property type="match status" value="1"/>
</dbReference>